<name>A0A7Y4NV62_9BACT</name>
<organism evidence="2 3">
    <name type="scientific">Corallococcus exercitus</name>
    <dbReference type="NCBI Taxonomy" id="2316736"/>
    <lineage>
        <taxon>Bacteria</taxon>
        <taxon>Pseudomonadati</taxon>
        <taxon>Myxococcota</taxon>
        <taxon>Myxococcia</taxon>
        <taxon>Myxococcales</taxon>
        <taxon>Cystobacterineae</taxon>
        <taxon>Myxococcaceae</taxon>
        <taxon>Corallococcus</taxon>
    </lineage>
</organism>
<keyword evidence="3" id="KW-1185">Reference proteome</keyword>
<proteinExistence type="predicted"/>
<evidence type="ECO:0000256" key="1">
    <source>
        <dbReference type="SAM" id="MobiDB-lite"/>
    </source>
</evidence>
<dbReference type="Proteomes" id="UP000563426">
    <property type="component" value="Unassembled WGS sequence"/>
</dbReference>
<accession>A0A7Y4NV62</accession>
<dbReference type="RefSeq" id="WP_171436991.1">
    <property type="nucleotide sequence ID" value="NZ_JABFJV010000181.1"/>
</dbReference>
<feature type="region of interest" description="Disordered" evidence="1">
    <location>
        <begin position="20"/>
        <end position="40"/>
    </location>
</feature>
<gene>
    <name evidence="2" type="ORF">HMI49_26460</name>
</gene>
<evidence type="ECO:0000313" key="2">
    <source>
        <dbReference type="EMBL" id="NOK36757.1"/>
    </source>
</evidence>
<protein>
    <recommendedName>
        <fullName evidence="4">Lipoprotein</fullName>
    </recommendedName>
</protein>
<evidence type="ECO:0000313" key="3">
    <source>
        <dbReference type="Proteomes" id="UP000563426"/>
    </source>
</evidence>
<reference evidence="2 3" key="1">
    <citation type="submission" date="2020-05" db="EMBL/GenBank/DDBJ databases">
        <authorList>
            <person name="Whitworth D."/>
        </authorList>
    </citation>
    <scope>NUCLEOTIDE SEQUENCE [LARGE SCALE GENOMIC DNA]</scope>
    <source>
        <strain evidence="2 3">AB043B</strain>
    </source>
</reference>
<dbReference type="EMBL" id="JABFJV010000181">
    <property type="protein sequence ID" value="NOK36757.1"/>
    <property type="molecule type" value="Genomic_DNA"/>
</dbReference>
<comment type="caution">
    <text evidence="2">The sequence shown here is derived from an EMBL/GenBank/DDBJ whole genome shotgun (WGS) entry which is preliminary data.</text>
</comment>
<evidence type="ECO:0008006" key="4">
    <source>
        <dbReference type="Google" id="ProtNLM"/>
    </source>
</evidence>
<dbReference type="PROSITE" id="PS51257">
    <property type="entry name" value="PROKAR_LIPOPROTEIN"/>
    <property type="match status" value="1"/>
</dbReference>
<sequence>MTRRWMAAALTLFTLTACGPEDVSESGPEEVPASGPEGSLRGQEQEVWGWYYTSEELAPAECDGDALAYGASCSHAFCDDVRLGCNTPPSGTTKGYPTWTASFSEESTRPTICPNGSWVTGLSCSGGYCDNVSLECTPISGRSAGNCYWSDPIADGKSTFIAPANHFIRGAKCAGWWCESMTLYYCEMI</sequence>
<dbReference type="AlphaFoldDB" id="A0A7Y4NV62"/>